<protein>
    <submittedName>
        <fullName evidence="1">P-loop containing nucleoside triphosphate hydrolase protein</fullName>
    </submittedName>
</protein>
<evidence type="ECO:0000313" key="2">
    <source>
        <dbReference type="Proteomes" id="UP000814140"/>
    </source>
</evidence>
<organism evidence="1 2">
    <name type="scientific">Artomyces pyxidatus</name>
    <dbReference type="NCBI Taxonomy" id="48021"/>
    <lineage>
        <taxon>Eukaryota</taxon>
        <taxon>Fungi</taxon>
        <taxon>Dikarya</taxon>
        <taxon>Basidiomycota</taxon>
        <taxon>Agaricomycotina</taxon>
        <taxon>Agaricomycetes</taxon>
        <taxon>Russulales</taxon>
        <taxon>Auriscalpiaceae</taxon>
        <taxon>Artomyces</taxon>
    </lineage>
</organism>
<reference evidence="1" key="1">
    <citation type="submission" date="2021-03" db="EMBL/GenBank/DDBJ databases">
        <authorList>
            <consortium name="DOE Joint Genome Institute"/>
            <person name="Ahrendt S."/>
            <person name="Looney B.P."/>
            <person name="Miyauchi S."/>
            <person name="Morin E."/>
            <person name="Drula E."/>
            <person name="Courty P.E."/>
            <person name="Chicoki N."/>
            <person name="Fauchery L."/>
            <person name="Kohler A."/>
            <person name="Kuo A."/>
            <person name="Labutti K."/>
            <person name="Pangilinan J."/>
            <person name="Lipzen A."/>
            <person name="Riley R."/>
            <person name="Andreopoulos W."/>
            <person name="He G."/>
            <person name="Johnson J."/>
            <person name="Barry K.W."/>
            <person name="Grigoriev I.V."/>
            <person name="Nagy L."/>
            <person name="Hibbett D."/>
            <person name="Henrissat B."/>
            <person name="Matheny P.B."/>
            <person name="Labbe J."/>
            <person name="Martin F."/>
        </authorList>
    </citation>
    <scope>NUCLEOTIDE SEQUENCE</scope>
    <source>
        <strain evidence="1">HHB10654</strain>
    </source>
</reference>
<proteinExistence type="predicted"/>
<name>A0ACB8TD03_9AGAM</name>
<keyword evidence="2" id="KW-1185">Reference proteome</keyword>
<comment type="caution">
    <text evidence="1">The sequence shown here is derived from an EMBL/GenBank/DDBJ whole genome shotgun (WGS) entry which is preliminary data.</text>
</comment>
<accession>A0ACB8TD03</accession>
<evidence type="ECO:0000313" key="1">
    <source>
        <dbReference type="EMBL" id="KAI0066060.1"/>
    </source>
</evidence>
<sequence>MGGTDIPQHVGSTQLSATSYAETRKELLRLVQNLRANGAQAVVDVPRVVVIGNQSAGKSSVVEAMSGINVPRDAGTCTRCPMELRMTSSTGPWSCQISIRWEYDEDNNKMKVKEDRFGDQITDKVDVELALRRAQFLVLNRDIDPQTVLGMSVDSLKAGVGNSLAFSRNIVCVDLEGPDLTDLSFIDLPGLIQVAEEPHLVKLVEDLVVDHIQGNSLILVTVPMPDDLENQKALTLANTADPEGKRTIGVLTKADVVAKGSKSRNLWLEVIEGRRRPLLHGYYCTRQPDDDERERGISPTEARQAEAAYFDQNAPWSTSTHKHRFGIKNLAATLSPLLEKVIKDSLPNIYEKATEYLRACEAELARLPKAVTGEPASFMLNLVTSLCSDFGELAQGGPGSEGLVQESRLVFNKFKHEIRATTPNYVPSRKDESELWFENRLDEEEEDQTSAASVPFFLDDMRAHIMGSITRELPNNVPFSAKVTLIKAFQEKWDDAATRCFSSVVAETEQALLTCAKIKFGRWDHLHSMIRACINDLIKKHADTCESFIKASLEVEHAPFTQNTHYLQSCKEKWLSKYRDAHGLGGLLNTALSQLAALGYTGLNSEDLGRLIKPDQYETEMEVMAEVRGYFQVAYKRVIDYVPSFIDLKFIKAYVA</sequence>
<keyword evidence="1" id="KW-0378">Hydrolase</keyword>
<dbReference type="Proteomes" id="UP000814140">
    <property type="component" value="Unassembled WGS sequence"/>
</dbReference>
<dbReference type="EMBL" id="MU277193">
    <property type="protein sequence ID" value="KAI0066060.1"/>
    <property type="molecule type" value="Genomic_DNA"/>
</dbReference>
<gene>
    <name evidence="1" type="ORF">BV25DRAFT_1868354</name>
</gene>
<reference evidence="1" key="2">
    <citation type="journal article" date="2022" name="New Phytol.">
        <title>Evolutionary transition to the ectomycorrhizal habit in the genomes of a hyperdiverse lineage of mushroom-forming fungi.</title>
        <authorList>
            <person name="Looney B."/>
            <person name="Miyauchi S."/>
            <person name="Morin E."/>
            <person name="Drula E."/>
            <person name="Courty P.E."/>
            <person name="Kohler A."/>
            <person name="Kuo A."/>
            <person name="LaButti K."/>
            <person name="Pangilinan J."/>
            <person name="Lipzen A."/>
            <person name="Riley R."/>
            <person name="Andreopoulos W."/>
            <person name="He G."/>
            <person name="Johnson J."/>
            <person name="Nolan M."/>
            <person name="Tritt A."/>
            <person name="Barry K.W."/>
            <person name="Grigoriev I.V."/>
            <person name="Nagy L.G."/>
            <person name="Hibbett D."/>
            <person name="Henrissat B."/>
            <person name="Matheny P.B."/>
            <person name="Labbe J."/>
            <person name="Martin F.M."/>
        </authorList>
    </citation>
    <scope>NUCLEOTIDE SEQUENCE</scope>
    <source>
        <strain evidence="1">HHB10654</strain>
    </source>
</reference>